<keyword evidence="3" id="KW-1185">Reference proteome</keyword>
<dbReference type="InterPro" id="IPR014914">
    <property type="entry name" value="RES_dom"/>
</dbReference>
<sequence>MDYSGPLYRALHPWHARQPLSGEGARLHGGRFNAKGRAALYLALDFDTLRHEIARGGAFQPSTIVEYRAEITGLFDAGDAAQLALFRMTQAGLADPGWQLKMHKGEAVPTQDLAEALVAAGYPGAVVPSFARGARPGARNIVLWCWGEETAARLVLVDDEGRLKT</sequence>
<organism evidence="2 3">
    <name type="scientific">Roseovarius aquimarinus</name>
    <dbReference type="NCBI Taxonomy" id="1229156"/>
    <lineage>
        <taxon>Bacteria</taxon>
        <taxon>Pseudomonadati</taxon>
        <taxon>Pseudomonadota</taxon>
        <taxon>Alphaproteobacteria</taxon>
        <taxon>Rhodobacterales</taxon>
        <taxon>Roseobacteraceae</taxon>
        <taxon>Roseovarius</taxon>
    </lineage>
</organism>
<dbReference type="EMBL" id="JBIHMM010000006">
    <property type="protein sequence ID" value="MFH0255364.1"/>
    <property type="molecule type" value="Genomic_DNA"/>
</dbReference>
<accession>A0ABW7IBQ5</accession>
<evidence type="ECO:0000313" key="3">
    <source>
        <dbReference type="Proteomes" id="UP001607157"/>
    </source>
</evidence>
<protein>
    <submittedName>
        <fullName evidence="2">RES family NAD+ phosphorylase</fullName>
    </submittedName>
</protein>
<comment type="caution">
    <text evidence="2">The sequence shown here is derived from an EMBL/GenBank/DDBJ whole genome shotgun (WGS) entry which is preliminary data.</text>
</comment>
<dbReference type="Pfam" id="PF08808">
    <property type="entry name" value="RES"/>
    <property type="match status" value="1"/>
</dbReference>
<name>A0ABW7IBQ5_9RHOB</name>
<dbReference type="Proteomes" id="UP001607157">
    <property type="component" value="Unassembled WGS sequence"/>
</dbReference>
<dbReference type="RefSeq" id="WP_377173144.1">
    <property type="nucleotide sequence ID" value="NZ_JBHTJC010000007.1"/>
</dbReference>
<feature type="domain" description="RES" evidence="1">
    <location>
        <begin position="19"/>
        <end position="155"/>
    </location>
</feature>
<dbReference type="SMART" id="SM00953">
    <property type="entry name" value="RES"/>
    <property type="match status" value="1"/>
</dbReference>
<proteinExistence type="predicted"/>
<evidence type="ECO:0000259" key="1">
    <source>
        <dbReference type="SMART" id="SM00953"/>
    </source>
</evidence>
<evidence type="ECO:0000313" key="2">
    <source>
        <dbReference type="EMBL" id="MFH0255364.1"/>
    </source>
</evidence>
<reference evidence="2 3" key="1">
    <citation type="submission" date="2024-10" db="EMBL/GenBank/DDBJ databases">
        <authorList>
            <person name="Yang X.-N."/>
        </authorList>
    </citation>
    <scope>NUCLEOTIDE SEQUENCE [LARGE SCALE GENOMIC DNA]</scope>
    <source>
        <strain evidence="2 3">CAU 1059</strain>
    </source>
</reference>
<gene>
    <name evidence="2" type="ORF">ACGRVM_15765</name>
</gene>